<keyword evidence="1" id="KW-0472">Membrane</keyword>
<organism evidence="2 3">
    <name type="scientific">Nocardioides exalbidus</name>
    <dbReference type="NCBI Taxonomy" id="402596"/>
    <lineage>
        <taxon>Bacteria</taxon>
        <taxon>Bacillati</taxon>
        <taxon>Actinomycetota</taxon>
        <taxon>Actinomycetes</taxon>
        <taxon>Propionibacteriales</taxon>
        <taxon>Nocardioidaceae</taxon>
        <taxon>Nocardioides</taxon>
    </lineage>
</organism>
<keyword evidence="3" id="KW-1185">Reference proteome</keyword>
<keyword evidence="1" id="KW-1133">Transmembrane helix</keyword>
<evidence type="ECO:0000313" key="2">
    <source>
        <dbReference type="EMBL" id="SED29440.1"/>
    </source>
</evidence>
<name>A0A1H4ZJ79_9ACTN</name>
<dbReference type="AlphaFoldDB" id="A0A1H4ZJ79"/>
<reference evidence="3" key="1">
    <citation type="submission" date="2016-10" db="EMBL/GenBank/DDBJ databases">
        <authorList>
            <person name="Varghese N."/>
            <person name="Submissions S."/>
        </authorList>
    </citation>
    <scope>NUCLEOTIDE SEQUENCE [LARGE SCALE GENOMIC DNA]</scope>
    <source>
        <strain evidence="3">DSM 22017</strain>
    </source>
</reference>
<dbReference type="RefSeq" id="WP_090971602.1">
    <property type="nucleotide sequence ID" value="NZ_FNRT01000002.1"/>
</dbReference>
<accession>A0A1H4ZJ79</accession>
<dbReference type="EMBL" id="FNRT01000002">
    <property type="protein sequence ID" value="SED29440.1"/>
    <property type="molecule type" value="Genomic_DNA"/>
</dbReference>
<dbReference type="Proteomes" id="UP000198742">
    <property type="component" value="Unassembled WGS sequence"/>
</dbReference>
<gene>
    <name evidence="2" type="ORF">SAMN04489844_4116</name>
</gene>
<dbReference type="OrthoDB" id="3402548at2"/>
<dbReference type="STRING" id="402596.SAMN04489844_4116"/>
<evidence type="ECO:0000256" key="1">
    <source>
        <dbReference type="SAM" id="Phobius"/>
    </source>
</evidence>
<sequence>MSYTAIAVLCVPLAVVLDRWVARTRLTSSGDWWAAYAIIVFFQLLTNGWLTGRGIVQYSGDAIIGSGDRAFIGDGRLFFAPVEDLGFGFGLVLASCVAWTWLGGRRTAVAGRGDEYRQGQPRG</sequence>
<protein>
    <submittedName>
        <fullName evidence="2">Lycopene cyclase domain-containing protein</fullName>
    </submittedName>
</protein>
<evidence type="ECO:0000313" key="3">
    <source>
        <dbReference type="Proteomes" id="UP000198742"/>
    </source>
</evidence>
<keyword evidence="1" id="KW-0812">Transmembrane</keyword>
<feature type="transmembrane region" description="Helical" evidence="1">
    <location>
        <begin position="33"/>
        <end position="50"/>
    </location>
</feature>
<proteinExistence type="predicted"/>